<dbReference type="GeneID" id="94365267"/>
<dbReference type="InterPro" id="IPR052184">
    <property type="entry name" value="SDR_enzymes"/>
</dbReference>
<dbReference type="Proteomes" id="UP000244940">
    <property type="component" value="Unassembled WGS sequence"/>
</dbReference>
<name>A0A2U2CBJ5_9RHOB</name>
<evidence type="ECO:0000313" key="1">
    <source>
        <dbReference type="EMBL" id="PWE29237.1"/>
    </source>
</evidence>
<dbReference type="PANTHER" id="PTHR45458">
    <property type="entry name" value="SHORT-CHAIN DEHYDROGENASE/REDUCTASE SDR"/>
    <property type="match status" value="1"/>
</dbReference>
<dbReference type="AlphaFoldDB" id="A0A2U2CBJ5"/>
<dbReference type="GO" id="GO:0016616">
    <property type="term" value="F:oxidoreductase activity, acting on the CH-OH group of donors, NAD or NADP as acceptor"/>
    <property type="evidence" value="ECO:0007669"/>
    <property type="project" value="TreeGrafter"/>
</dbReference>
<evidence type="ECO:0000313" key="2">
    <source>
        <dbReference type="Proteomes" id="UP000244940"/>
    </source>
</evidence>
<gene>
    <name evidence="1" type="ORF">C4N9_10225</name>
</gene>
<keyword evidence="2" id="KW-1185">Reference proteome</keyword>
<organism evidence="1 2">
    <name type="scientific">Pararhodobacter marinus</name>
    <dbReference type="NCBI Taxonomy" id="2184063"/>
    <lineage>
        <taxon>Bacteria</taxon>
        <taxon>Pseudomonadati</taxon>
        <taxon>Pseudomonadota</taxon>
        <taxon>Alphaproteobacteria</taxon>
        <taxon>Rhodobacterales</taxon>
        <taxon>Paracoccaceae</taxon>
        <taxon>Pararhodobacter</taxon>
    </lineage>
</organism>
<dbReference type="PRINTS" id="PR00081">
    <property type="entry name" value="GDHRDH"/>
</dbReference>
<dbReference type="PANTHER" id="PTHR45458:SF1">
    <property type="entry name" value="SHORT CHAIN DEHYDROGENASE"/>
    <property type="match status" value="1"/>
</dbReference>
<dbReference type="RefSeq" id="WP_109533286.1">
    <property type="nucleotide sequence ID" value="NZ_QEYD01000005.1"/>
</dbReference>
<dbReference type="EMBL" id="QEYD01000005">
    <property type="protein sequence ID" value="PWE29237.1"/>
    <property type="molecule type" value="Genomic_DNA"/>
</dbReference>
<dbReference type="SUPFAM" id="SSF51735">
    <property type="entry name" value="NAD(P)-binding Rossmann-fold domains"/>
    <property type="match status" value="1"/>
</dbReference>
<comment type="caution">
    <text evidence="1">The sequence shown here is derived from an EMBL/GenBank/DDBJ whole genome shotgun (WGS) entry which is preliminary data.</text>
</comment>
<proteinExistence type="predicted"/>
<dbReference type="InterPro" id="IPR036291">
    <property type="entry name" value="NAD(P)-bd_dom_sf"/>
</dbReference>
<protein>
    <submittedName>
        <fullName evidence="1">C factor, cell signaling protein</fullName>
    </submittedName>
</protein>
<dbReference type="InterPro" id="IPR002347">
    <property type="entry name" value="SDR_fam"/>
</dbReference>
<dbReference type="Pfam" id="PF00106">
    <property type="entry name" value="adh_short"/>
    <property type="match status" value="1"/>
</dbReference>
<sequence>MNKALIIGASGGIGAALMRALGARGVAVTGLSRREDGLDVTDADSVARVLGALEPGFDLVIVASGILAPEGARPEKALSEIDAEVMARVMAVNAIGPALVLRALPRLLAEGPCKVGVLTARVGSIGDNALGGWYAYRASKAAANQIVHTAAIEIARKRKQAVVVALHPGTVETPFTADYPGHRKVAPDQAAANLLGVLDGLGPADNGGFFDWAGKAVAW</sequence>
<dbReference type="OrthoDB" id="9785826at2"/>
<dbReference type="Gene3D" id="3.40.50.720">
    <property type="entry name" value="NAD(P)-binding Rossmann-like Domain"/>
    <property type="match status" value="1"/>
</dbReference>
<accession>A0A2U2CBJ5</accession>
<reference evidence="1 2" key="1">
    <citation type="submission" date="2018-05" db="EMBL/GenBank/DDBJ databases">
        <title>Pararhodobacter marina sp. nov., isolated from deep-sea water of the Indian Ocean.</title>
        <authorList>
            <person name="Lai Q.Sr."/>
            <person name="Liu X."/>
            <person name="Shao Z."/>
        </authorList>
    </citation>
    <scope>NUCLEOTIDE SEQUENCE [LARGE SCALE GENOMIC DNA]</scope>
    <source>
        <strain evidence="1 2">CIC4N-9</strain>
    </source>
</reference>